<protein>
    <submittedName>
        <fullName evidence="3">Rv3654c family TadE-like protein</fullName>
    </submittedName>
</protein>
<feature type="transmembrane region" description="Helical" evidence="1">
    <location>
        <begin position="20"/>
        <end position="44"/>
    </location>
</feature>
<name>A0ABV8DVA1_9NOCA</name>
<accession>A0ABV8DVA1</accession>
<evidence type="ECO:0000313" key="4">
    <source>
        <dbReference type="Proteomes" id="UP001595696"/>
    </source>
</evidence>
<dbReference type="Proteomes" id="UP001595696">
    <property type="component" value="Unassembled WGS sequence"/>
</dbReference>
<keyword evidence="1" id="KW-0472">Membrane</keyword>
<dbReference type="InterPro" id="IPR021202">
    <property type="entry name" value="Rv3654c-like"/>
</dbReference>
<proteinExistence type="predicted"/>
<gene>
    <name evidence="3" type="ORF">ACFO0B_18835</name>
</gene>
<evidence type="ECO:0000313" key="3">
    <source>
        <dbReference type="EMBL" id="MFC3964047.1"/>
    </source>
</evidence>
<comment type="caution">
    <text evidence="3">The sequence shown here is derived from an EMBL/GenBank/DDBJ whole genome shotgun (WGS) entry which is preliminary data.</text>
</comment>
<dbReference type="RefSeq" id="WP_378613759.1">
    <property type="nucleotide sequence ID" value="NZ_JBHSAX010000014.1"/>
</dbReference>
<sequence>MSARGTAPATTVNARGERGSATVTACFALLALLAVTAMVAQLGAAVAARHRVQSAADLAALAAAGALLEGPVAGCAAAEELAGRVGTRLRECTADQWDVTVVAEVRIPLGLFGARIASAAARAGPVGKIE</sequence>
<dbReference type="NCBIfam" id="TIGR03816">
    <property type="entry name" value="tadE_like_DECH"/>
    <property type="match status" value="1"/>
</dbReference>
<feature type="domain" description="Putative Flp pilus-assembly TadG-like N-terminal" evidence="2">
    <location>
        <begin position="19"/>
        <end position="65"/>
    </location>
</feature>
<dbReference type="EMBL" id="JBHSAX010000014">
    <property type="protein sequence ID" value="MFC3964047.1"/>
    <property type="molecule type" value="Genomic_DNA"/>
</dbReference>
<evidence type="ECO:0000256" key="1">
    <source>
        <dbReference type="SAM" id="Phobius"/>
    </source>
</evidence>
<organism evidence="3 4">
    <name type="scientific">Nocardia jiangsuensis</name>
    <dbReference type="NCBI Taxonomy" id="1691563"/>
    <lineage>
        <taxon>Bacteria</taxon>
        <taxon>Bacillati</taxon>
        <taxon>Actinomycetota</taxon>
        <taxon>Actinomycetes</taxon>
        <taxon>Mycobacteriales</taxon>
        <taxon>Nocardiaceae</taxon>
        <taxon>Nocardia</taxon>
    </lineage>
</organism>
<reference evidence="4" key="1">
    <citation type="journal article" date="2019" name="Int. J. Syst. Evol. Microbiol.">
        <title>The Global Catalogue of Microorganisms (GCM) 10K type strain sequencing project: providing services to taxonomists for standard genome sequencing and annotation.</title>
        <authorList>
            <consortium name="The Broad Institute Genomics Platform"/>
            <consortium name="The Broad Institute Genome Sequencing Center for Infectious Disease"/>
            <person name="Wu L."/>
            <person name="Ma J."/>
        </authorList>
    </citation>
    <scope>NUCLEOTIDE SEQUENCE [LARGE SCALE GENOMIC DNA]</scope>
    <source>
        <strain evidence="4">CGMCC 4.7330</strain>
    </source>
</reference>
<keyword evidence="1" id="KW-1133">Transmembrane helix</keyword>
<dbReference type="Pfam" id="PF13400">
    <property type="entry name" value="Tad"/>
    <property type="match status" value="1"/>
</dbReference>
<evidence type="ECO:0000259" key="2">
    <source>
        <dbReference type="Pfam" id="PF13400"/>
    </source>
</evidence>
<keyword evidence="1" id="KW-0812">Transmembrane</keyword>
<dbReference type="InterPro" id="IPR028087">
    <property type="entry name" value="Tad_N"/>
</dbReference>
<keyword evidence="4" id="KW-1185">Reference proteome</keyword>